<comment type="caution">
    <text evidence="1">The sequence shown here is derived from an EMBL/GenBank/DDBJ whole genome shotgun (WGS) entry which is preliminary data.</text>
</comment>
<proteinExistence type="predicted"/>
<gene>
    <name evidence="1" type="ORF">OV287_31000</name>
</gene>
<name>A0ABT4AB62_9BACT</name>
<organism evidence="1 2">
    <name type="scientific">Archangium lansingense</name>
    <dbReference type="NCBI Taxonomy" id="2995310"/>
    <lineage>
        <taxon>Bacteria</taxon>
        <taxon>Pseudomonadati</taxon>
        <taxon>Myxococcota</taxon>
        <taxon>Myxococcia</taxon>
        <taxon>Myxococcales</taxon>
        <taxon>Cystobacterineae</taxon>
        <taxon>Archangiaceae</taxon>
        <taxon>Archangium</taxon>
    </lineage>
</organism>
<dbReference type="EMBL" id="JAPNKA010000001">
    <property type="protein sequence ID" value="MCY1078897.1"/>
    <property type="molecule type" value="Genomic_DNA"/>
</dbReference>
<evidence type="ECO:0000313" key="2">
    <source>
        <dbReference type="Proteomes" id="UP001207654"/>
    </source>
</evidence>
<reference evidence="1 2" key="1">
    <citation type="submission" date="2022-11" db="EMBL/GenBank/DDBJ databases">
        <title>Minimal conservation of predation-associated metabolite biosynthetic gene clusters underscores biosynthetic potential of Myxococcota including descriptions for ten novel species: Archangium lansinium sp. nov., Myxococcus landrumus sp. nov., Nannocystis bai.</title>
        <authorList>
            <person name="Ahearne A."/>
            <person name="Stevens C."/>
            <person name="Phillips K."/>
        </authorList>
    </citation>
    <scope>NUCLEOTIDE SEQUENCE [LARGE SCALE GENOMIC DNA]</scope>
    <source>
        <strain evidence="1 2">MIWBW</strain>
    </source>
</reference>
<evidence type="ECO:0000313" key="1">
    <source>
        <dbReference type="EMBL" id="MCY1078897.1"/>
    </source>
</evidence>
<dbReference type="Proteomes" id="UP001207654">
    <property type="component" value="Unassembled WGS sequence"/>
</dbReference>
<keyword evidence="2" id="KW-1185">Reference proteome</keyword>
<accession>A0ABT4AB62</accession>
<dbReference type="RefSeq" id="WP_267537657.1">
    <property type="nucleotide sequence ID" value="NZ_JAPNKA010000001.1"/>
</dbReference>
<sequence>MEENKPQSLREQSRNWICNQFSITNHDGDTVTLLRKLADSIEQLGAVDIMDITYRRPPDPSITEITVTVYFMLSE</sequence>
<protein>
    <submittedName>
        <fullName evidence="1">Uncharacterized protein</fullName>
    </submittedName>
</protein>